<evidence type="ECO:0000313" key="3">
    <source>
        <dbReference type="Proteomes" id="UP000244855"/>
    </source>
</evidence>
<reference evidence="2 3" key="1">
    <citation type="journal article" date="2018" name="Sci. Rep.">
        <title>Comparative genomics provides insights into the lifestyle and reveals functional heterogeneity of dark septate endophytic fungi.</title>
        <authorList>
            <person name="Knapp D.G."/>
            <person name="Nemeth J.B."/>
            <person name="Barry K."/>
            <person name="Hainaut M."/>
            <person name="Henrissat B."/>
            <person name="Johnson J."/>
            <person name="Kuo A."/>
            <person name="Lim J.H.P."/>
            <person name="Lipzen A."/>
            <person name="Nolan M."/>
            <person name="Ohm R.A."/>
            <person name="Tamas L."/>
            <person name="Grigoriev I.V."/>
            <person name="Spatafora J.W."/>
            <person name="Nagy L.G."/>
            <person name="Kovacs G.M."/>
        </authorList>
    </citation>
    <scope>NUCLEOTIDE SEQUENCE [LARGE SCALE GENOMIC DNA]</scope>
    <source>
        <strain evidence="2 3">DSE2036</strain>
    </source>
</reference>
<name>A0A2V1E4Y1_9PLEO</name>
<evidence type="ECO:0000313" key="2">
    <source>
        <dbReference type="EMBL" id="PVI05159.1"/>
    </source>
</evidence>
<keyword evidence="1" id="KW-0472">Membrane</keyword>
<sequence length="143" mass="16210">MAYPAFSGIALAKEYFWIGAWSWILVLLGGNIFLFFPNIALLFMTAHFFAPPNNVRELVPYHICVVHHDICIIVDPLSLLIFEQTARIQTVPDRRNNSDIMESTLLYVGSGIILLQFFRCASPFPRSLLIVLHLVGCHIVKPI</sequence>
<protein>
    <submittedName>
        <fullName evidence="2">Uncharacterized protein</fullName>
    </submittedName>
</protein>
<gene>
    <name evidence="2" type="ORF">DM02DRAFT_128033</name>
</gene>
<dbReference type="Proteomes" id="UP000244855">
    <property type="component" value="Unassembled WGS sequence"/>
</dbReference>
<keyword evidence="3" id="KW-1185">Reference proteome</keyword>
<dbReference type="AlphaFoldDB" id="A0A2V1E4Y1"/>
<evidence type="ECO:0000256" key="1">
    <source>
        <dbReference type="SAM" id="Phobius"/>
    </source>
</evidence>
<feature type="transmembrane region" description="Helical" evidence="1">
    <location>
        <begin position="20"/>
        <end position="43"/>
    </location>
</feature>
<accession>A0A2V1E4Y1</accession>
<organism evidence="2 3">
    <name type="scientific">Periconia macrospinosa</name>
    <dbReference type="NCBI Taxonomy" id="97972"/>
    <lineage>
        <taxon>Eukaryota</taxon>
        <taxon>Fungi</taxon>
        <taxon>Dikarya</taxon>
        <taxon>Ascomycota</taxon>
        <taxon>Pezizomycotina</taxon>
        <taxon>Dothideomycetes</taxon>
        <taxon>Pleosporomycetidae</taxon>
        <taxon>Pleosporales</taxon>
        <taxon>Massarineae</taxon>
        <taxon>Periconiaceae</taxon>
        <taxon>Periconia</taxon>
    </lineage>
</organism>
<keyword evidence="1" id="KW-0812">Transmembrane</keyword>
<dbReference type="EMBL" id="KZ805316">
    <property type="protein sequence ID" value="PVI05159.1"/>
    <property type="molecule type" value="Genomic_DNA"/>
</dbReference>
<proteinExistence type="predicted"/>
<keyword evidence="1" id="KW-1133">Transmembrane helix</keyword>